<gene>
    <name evidence="1" type="ORF">C1G86_1565</name>
</gene>
<evidence type="ECO:0000313" key="1">
    <source>
        <dbReference type="EMBL" id="RAL70038.1"/>
    </source>
</evidence>
<accession>A0A328EQZ1</accession>
<proteinExistence type="predicted"/>
<name>A0A328EQZ1_9CHLR</name>
<dbReference type="Proteomes" id="UP000248786">
    <property type="component" value="Unassembled WGS sequence"/>
</dbReference>
<sequence length="39" mass="3975">MAIEGLLDELGKVGILASQVEHSSGGDDLAGVESGIDYE</sequence>
<comment type="caution">
    <text evidence="1">The sequence shown here is derived from an EMBL/GenBank/DDBJ whole genome shotgun (WGS) entry which is preliminary data.</text>
</comment>
<dbReference type="AlphaFoldDB" id="A0A328EQZ1"/>
<evidence type="ECO:0000313" key="2">
    <source>
        <dbReference type="Proteomes" id="UP000248786"/>
    </source>
</evidence>
<organism evidence="1 2">
    <name type="scientific">Dehalococcoides mccartyi</name>
    <dbReference type="NCBI Taxonomy" id="61435"/>
    <lineage>
        <taxon>Bacteria</taxon>
        <taxon>Bacillati</taxon>
        <taxon>Chloroflexota</taxon>
        <taxon>Dehalococcoidia</taxon>
        <taxon>Dehalococcoidales</taxon>
        <taxon>Dehalococcoidaceae</taxon>
        <taxon>Dehalococcoides</taxon>
    </lineage>
</organism>
<protein>
    <submittedName>
        <fullName evidence="1">Uncharacterized protein</fullName>
    </submittedName>
</protein>
<dbReference type="EMBL" id="QGLD01000018">
    <property type="protein sequence ID" value="RAL70038.1"/>
    <property type="molecule type" value="Genomic_DNA"/>
</dbReference>
<reference evidence="1 2" key="1">
    <citation type="submission" date="2018-05" db="EMBL/GenBank/DDBJ databases">
        <title>Draft genome sequences of Dehalococcoides mccartyi strains RC and KS.</title>
        <authorList>
            <person name="Higgins S.A."/>
            <person name="Padilla-Crespo E."/>
            <person name="Loeffler F.E."/>
        </authorList>
    </citation>
    <scope>NUCLEOTIDE SEQUENCE [LARGE SCALE GENOMIC DNA]</scope>
    <source>
        <strain evidence="1 2">KS</strain>
    </source>
</reference>